<protein>
    <submittedName>
        <fullName evidence="1">Cell agglutination protein</fullName>
    </submittedName>
</protein>
<reference evidence="1 2" key="1">
    <citation type="submission" date="2024-03" db="EMBL/GenBank/DDBJ databases">
        <title>The Acrasis kona genome and developmental transcriptomes reveal deep origins of eukaryotic multicellular pathways.</title>
        <authorList>
            <person name="Sheikh S."/>
            <person name="Fu C.-J."/>
            <person name="Brown M.W."/>
            <person name="Baldauf S.L."/>
        </authorList>
    </citation>
    <scope>NUCLEOTIDE SEQUENCE [LARGE SCALE GENOMIC DNA]</scope>
    <source>
        <strain evidence="1 2">ATCC MYA-3509</strain>
    </source>
</reference>
<organism evidence="1 2">
    <name type="scientific">Acrasis kona</name>
    <dbReference type="NCBI Taxonomy" id="1008807"/>
    <lineage>
        <taxon>Eukaryota</taxon>
        <taxon>Discoba</taxon>
        <taxon>Heterolobosea</taxon>
        <taxon>Tetramitia</taxon>
        <taxon>Eutetramitia</taxon>
        <taxon>Acrasidae</taxon>
        <taxon>Acrasis</taxon>
    </lineage>
</organism>
<dbReference type="CDD" id="cd06587">
    <property type="entry name" value="VOC"/>
    <property type="match status" value="1"/>
</dbReference>
<evidence type="ECO:0000313" key="2">
    <source>
        <dbReference type="Proteomes" id="UP001431209"/>
    </source>
</evidence>
<dbReference type="InterPro" id="IPR029068">
    <property type="entry name" value="Glyas_Bleomycin-R_OHBP_Dase"/>
</dbReference>
<dbReference type="Proteomes" id="UP001431209">
    <property type="component" value="Unassembled WGS sequence"/>
</dbReference>
<dbReference type="SUPFAM" id="SSF54593">
    <property type="entry name" value="Glyoxalase/Bleomycin resistance protein/Dihydroxybiphenyl dioxygenase"/>
    <property type="match status" value="1"/>
</dbReference>
<gene>
    <name evidence="1" type="ORF">AKO1_010095</name>
</gene>
<dbReference type="PANTHER" id="PTHR40280">
    <property type="entry name" value="BLR6907 PROTEIN"/>
    <property type="match status" value="1"/>
</dbReference>
<sequence>MQYVRKTSNTGNVHHLEHVNLNFQNRELATKFYECIGLTLDPYQKGNTIWFNAGNQQMHVSVVEDTQTISGEIGIVVPDVEKVLNSLHKHKEQFENTMFNYKVSENNTIEVTSPTNTLFRIIPYNVDSSDAKNGLGISYVLFKCPIGTSKGIARFYEKYFDTKVDVKDQECLIAMGESQLLVFKEDEQYTFDGGYHFCFYVRDFDQTFERCRKDGLLYLEHRFQDKANTVQEARIYNQFRIINIADPKSLEKVIIKIEHEVRSFEHPSFNKTLVNKHF</sequence>
<evidence type="ECO:0000313" key="1">
    <source>
        <dbReference type="EMBL" id="KAL0492013.1"/>
    </source>
</evidence>
<proteinExistence type="predicted"/>
<dbReference type="AlphaFoldDB" id="A0AAW2ZRA3"/>
<name>A0AAW2ZRA3_9EUKA</name>
<keyword evidence="2" id="KW-1185">Reference proteome</keyword>
<dbReference type="EMBL" id="JAOPGA020001893">
    <property type="protein sequence ID" value="KAL0492013.1"/>
    <property type="molecule type" value="Genomic_DNA"/>
</dbReference>
<dbReference type="PANTHER" id="PTHR40280:SF1">
    <property type="entry name" value="VOC DOMAIN-CONTAINING PROTEIN"/>
    <property type="match status" value="1"/>
</dbReference>
<accession>A0AAW2ZRA3</accession>
<dbReference type="Gene3D" id="3.10.180.10">
    <property type="entry name" value="2,3-Dihydroxybiphenyl 1,2-Dioxygenase, domain 1"/>
    <property type="match status" value="2"/>
</dbReference>
<comment type="caution">
    <text evidence="1">The sequence shown here is derived from an EMBL/GenBank/DDBJ whole genome shotgun (WGS) entry which is preliminary data.</text>
</comment>